<feature type="signal peptide" evidence="1">
    <location>
        <begin position="1"/>
        <end position="25"/>
    </location>
</feature>
<evidence type="ECO:0000256" key="1">
    <source>
        <dbReference type="SAM" id="SignalP"/>
    </source>
</evidence>
<gene>
    <name evidence="2" type="ORF">CTA1_5237</name>
</gene>
<organism evidence="2 3">
    <name type="scientific">Colletotrichum tanaceti</name>
    <dbReference type="NCBI Taxonomy" id="1306861"/>
    <lineage>
        <taxon>Eukaryota</taxon>
        <taxon>Fungi</taxon>
        <taxon>Dikarya</taxon>
        <taxon>Ascomycota</taxon>
        <taxon>Pezizomycotina</taxon>
        <taxon>Sordariomycetes</taxon>
        <taxon>Hypocreomycetidae</taxon>
        <taxon>Glomerellales</taxon>
        <taxon>Glomerellaceae</taxon>
        <taxon>Colletotrichum</taxon>
        <taxon>Colletotrichum destructivum species complex</taxon>
    </lineage>
</organism>
<evidence type="ECO:0000313" key="2">
    <source>
        <dbReference type="EMBL" id="TKW58352.1"/>
    </source>
</evidence>
<sequence length="425" mass="47520">MTRPALFTTALGLLLLLQLLGLAAAAAAASKPKPKFCTKDKAVAKCVSAVNKHVKTVIVSKYCSSVQQCPPDSTTTLRGTVTTTRIKLKDGGVLDLPVPTIVTTVTTSYDYTDTSSTVVATTTEKPTWTLEKFQVTTLAALNKREPGKQHNNPDPKNKMFPLRVRASCDEAVQEKACACLYTCPPVVTKDERKTVRTVETGYFFSYSTSYYPYTETEYAPTYHTEVVSWTQTILDETVTTHTRTATCTPSVSNPSFYLSATMASYPSNLPTPLPYYQKYMRLAPDFDWFREVGALFWPRYVAPKADAGIFSLDGQGRLMSETSYGVHYLTVDPYNDFQLMEFLTESWADPRGWFYIYCKMNPPSRLFAGGYKELSCNGSFWQVDTFQYCPLYDEYFDTGSVIGSKMSDTTPDCFPMTFLVVPLCS</sequence>
<accession>A0A4U6XRB5</accession>
<feature type="chain" id="PRO_5021007518" evidence="1">
    <location>
        <begin position="26"/>
        <end position="425"/>
    </location>
</feature>
<dbReference type="EMBL" id="PJEX01000026">
    <property type="protein sequence ID" value="TKW58352.1"/>
    <property type="molecule type" value="Genomic_DNA"/>
</dbReference>
<keyword evidence="3" id="KW-1185">Reference proteome</keyword>
<name>A0A4U6XRB5_9PEZI</name>
<dbReference type="AlphaFoldDB" id="A0A4U6XRB5"/>
<proteinExistence type="predicted"/>
<protein>
    <submittedName>
        <fullName evidence="2">Uncharacterized protein</fullName>
    </submittedName>
</protein>
<dbReference type="Proteomes" id="UP000310108">
    <property type="component" value="Unassembled WGS sequence"/>
</dbReference>
<evidence type="ECO:0000313" key="3">
    <source>
        <dbReference type="Proteomes" id="UP000310108"/>
    </source>
</evidence>
<keyword evidence="1" id="KW-0732">Signal</keyword>
<reference evidence="2 3" key="1">
    <citation type="journal article" date="2019" name="PLoS ONE">
        <title>Comparative genome analysis indicates high evolutionary potential of pathogenicity genes in Colletotrichum tanaceti.</title>
        <authorList>
            <person name="Lelwala R.V."/>
            <person name="Korhonen P.K."/>
            <person name="Young N.D."/>
            <person name="Scott J.B."/>
            <person name="Ades P.A."/>
            <person name="Gasser R.B."/>
            <person name="Taylor P.W.J."/>
        </authorList>
    </citation>
    <scope>NUCLEOTIDE SEQUENCE [LARGE SCALE GENOMIC DNA]</scope>
    <source>
        <strain evidence="2">BRIP57314</strain>
    </source>
</reference>
<comment type="caution">
    <text evidence="2">The sequence shown here is derived from an EMBL/GenBank/DDBJ whole genome shotgun (WGS) entry which is preliminary data.</text>
</comment>